<dbReference type="Gene3D" id="3.60.10.10">
    <property type="entry name" value="Endonuclease/exonuclease/phosphatase"/>
    <property type="match status" value="1"/>
</dbReference>
<sequence length="488" mass="52889">MRLPRLQPRAALTRLARLLPVGVLLAVSLTVVDLPGASTPAHAAATDRTVGSWNMEGQFQGGDGRPESRWHTSVQPRLNDGVEVVALQEAGNEPPGRWTDRVFPQPGVAEHVWQMGTETRPDVVNIYWGSTGQQRNGLAIVTRETAVDAVVLPVHSDNDNDDSRPIMGVQIGNDWYFTGHARSHGGRANDNALMYQAAEEFMERQHPGQDWLMLADFNNGPASLPQPLQDRVIAADEPTQEGGGELDFFMSGQRTNGTLSVERRGISSDHFLLTIAQQNCRRDGADCDAVPLPGRSYHYFSAHEQDKLITLGWPSLYEFDEKKDKEDGTDYRVNVRYSDVPGRYLLSFGKTGYTWCIDRDSDNYHTSAAGCDPSKESQHWELTGDRIHSPNLGAELQPGGARGDDLVVNAKPYYWLPKEVDTLQRAGVGERGMPAPPGDGGDGPTTPRSGDAPPAPGSGDSRTTPDTTDTGDALGDAADAIGTALGAG</sequence>
<dbReference type="GO" id="GO:0004519">
    <property type="term" value="F:endonuclease activity"/>
    <property type="evidence" value="ECO:0007669"/>
    <property type="project" value="UniProtKB-KW"/>
</dbReference>
<feature type="region of interest" description="Disordered" evidence="1">
    <location>
        <begin position="428"/>
        <end position="488"/>
    </location>
</feature>
<reference evidence="3 4" key="1">
    <citation type="submission" date="2023-05" db="EMBL/GenBank/DDBJ databases">
        <title>Streptantibioticus silvisoli sp. nov., acidotolerant actinomycetes 1 from pine litter.</title>
        <authorList>
            <person name="Swiecimska M."/>
            <person name="Golinska P."/>
            <person name="Sangal V."/>
            <person name="Wachnowicz B."/>
            <person name="Goodfellow M."/>
        </authorList>
    </citation>
    <scope>NUCLEOTIDE SEQUENCE [LARGE SCALE GENOMIC DNA]</scope>
    <source>
        <strain evidence="3 4">DSM 42109</strain>
    </source>
</reference>
<proteinExistence type="predicted"/>
<evidence type="ECO:0000313" key="3">
    <source>
        <dbReference type="EMBL" id="MDJ1136259.1"/>
    </source>
</evidence>
<protein>
    <submittedName>
        <fullName evidence="3">Endonuclease/exonuclease/phosphatase family protein</fullName>
    </submittedName>
</protein>
<dbReference type="InterPro" id="IPR036691">
    <property type="entry name" value="Endo/exonu/phosph_ase_sf"/>
</dbReference>
<dbReference type="RefSeq" id="WP_274046990.1">
    <property type="nucleotide sequence ID" value="NZ_JANCPR020000038.1"/>
</dbReference>
<feature type="compositionally biased region" description="Low complexity" evidence="1">
    <location>
        <begin position="459"/>
        <end position="488"/>
    </location>
</feature>
<name>A0ABT7A4K6_9ACTN</name>
<evidence type="ECO:0000259" key="2">
    <source>
        <dbReference type="Pfam" id="PF03372"/>
    </source>
</evidence>
<feature type="domain" description="Endonuclease/exonuclease/phosphatase" evidence="2">
    <location>
        <begin position="51"/>
        <end position="224"/>
    </location>
</feature>
<keyword evidence="3" id="KW-0540">Nuclease</keyword>
<evidence type="ECO:0000313" key="4">
    <source>
        <dbReference type="Proteomes" id="UP001214441"/>
    </source>
</evidence>
<dbReference type="Proteomes" id="UP001214441">
    <property type="component" value="Unassembled WGS sequence"/>
</dbReference>
<dbReference type="EMBL" id="JANCPR020000038">
    <property type="protein sequence ID" value="MDJ1136259.1"/>
    <property type="molecule type" value="Genomic_DNA"/>
</dbReference>
<keyword evidence="4" id="KW-1185">Reference proteome</keyword>
<keyword evidence="3" id="KW-0378">Hydrolase</keyword>
<dbReference type="SUPFAM" id="SSF56219">
    <property type="entry name" value="DNase I-like"/>
    <property type="match status" value="1"/>
</dbReference>
<comment type="caution">
    <text evidence="3">The sequence shown here is derived from an EMBL/GenBank/DDBJ whole genome shotgun (WGS) entry which is preliminary data.</text>
</comment>
<gene>
    <name evidence="3" type="ORF">NMN56_030800</name>
</gene>
<evidence type="ECO:0000256" key="1">
    <source>
        <dbReference type="SAM" id="MobiDB-lite"/>
    </source>
</evidence>
<accession>A0ABT7A4K6</accession>
<keyword evidence="3" id="KW-0255">Endonuclease</keyword>
<organism evidence="3 4">
    <name type="scientific">Streptomyces iconiensis</name>
    <dbReference type="NCBI Taxonomy" id="1384038"/>
    <lineage>
        <taxon>Bacteria</taxon>
        <taxon>Bacillati</taxon>
        <taxon>Actinomycetota</taxon>
        <taxon>Actinomycetes</taxon>
        <taxon>Kitasatosporales</taxon>
        <taxon>Streptomycetaceae</taxon>
        <taxon>Streptomyces</taxon>
    </lineage>
</organism>
<dbReference type="Pfam" id="PF03372">
    <property type="entry name" value="Exo_endo_phos"/>
    <property type="match status" value="1"/>
</dbReference>
<dbReference type="InterPro" id="IPR003539">
    <property type="entry name" value="CD_toxinB"/>
</dbReference>
<dbReference type="InterPro" id="IPR005135">
    <property type="entry name" value="Endo/exonuclease/phosphatase"/>
</dbReference>
<dbReference type="PRINTS" id="PR01388">
    <property type="entry name" value="CDTOXINB"/>
</dbReference>